<evidence type="ECO:0008006" key="4">
    <source>
        <dbReference type="Google" id="ProtNLM"/>
    </source>
</evidence>
<comment type="caution">
    <text evidence="2">The sequence shown here is derived from an EMBL/GenBank/DDBJ whole genome shotgun (WGS) entry which is preliminary data.</text>
</comment>
<reference evidence="2 3" key="1">
    <citation type="submission" date="2020-08" db="EMBL/GenBank/DDBJ databases">
        <title>Genomic Encyclopedia of Type Strains, Phase IV (KMG-IV): sequencing the most valuable type-strain genomes for metagenomic binning, comparative biology and taxonomic classification.</title>
        <authorList>
            <person name="Goeker M."/>
        </authorList>
    </citation>
    <scope>NUCLEOTIDE SEQUENCE [LARGE SCALE GENOMIC DNA]</scope>
    <source>
        <strain evidence="2 3">DSM 16325</strain>
    </source>
</reference>
<gene>
    <name evidence="2" type="ORF">HNQ34_000396</name>
</gene>
<feature type="transmembrane region" description="Helical" evidence="1">
    <location>
        <begin position="49"/>
        <end position="67"/>
    </location>
</feature>
<sequence>MDFMQQARHLVGHNIRVITVHGTFTGTLLSVGSDFLIMRVRIAGRLRRILIRLALIIALFRLLGPISSGYERSHTSSADDDVLEQYLMDEDD</sequence>
<dbReference type="EMBL" id="JACHEP010000001">
    <property type="protein sequence ID" value="MBB5323319.1"/>
    <property type="molecule type" value="Genomic_DNA"/>
</dbReference>
<keyword evidence="1" id="KW-0472">Membrane</keyword>
<organism evidence="2 3">
    <name type="scientific">Anoxybacteroides tepidamans</name>
    <dbReference type="NCBI Taxonomy" id="265948"/>
    <lineage>
        <taxon>Bacteria</taxon>
        <taxon>Bacillati</taxon>
        <taxon>Bacillota</taxon>
        <taxon>Bacilli</taxon>
        <taxon>Bacillales</taxon>
        <taxon>Anoxybacillaceae</taxon>
        <taxon>Anoxybacteroides</taxon>
    </lineage>
</organism>
<keyword evidence="1" id="KW-1133">Transmembrane helix</keyword>
<proteinExistence type="predicted"/>
<evidence type="ECO:0000313" key="3">
    <source>
        <dbReference type="Proteomes" id="UP000520011"/>
    </source>
</evidence>
<evidence type="ECO:0000256" key="1">
    <source>
        <dbReference type="SAM" id="Phobius"/>
    </source>
</evidence>
<protein>
    <recommendedName>
        <fullName evidence="4">DUF2642 domain-containing protein</fullName>
    </recommendedName>
</protein>
<dbReference type="Proteomes" id="UP000520011">
    <property type="component" value="Unassembled WGS sequence"/>
</dbReference>
<accession>A0A7W8IPH1</accession>
<keyword evidence="3" id="KW-1185">Reference proteome</keyword>
<dbReference type="RefSeq" id="WP_183251051.1">
    <property type="nucleotide sequence ID" value="NZ_JACHEP010000001.1"/>
</dbReference>
<evidence type="ECO:0000313" key="2">
    <source>
        <dbReference type="EMBL" id="MBB5323319.1"/>
    </source>
</evidence>
<keyword evidence="1" id="KW-0812">Transmembrane</keyword>
<name>A0A7W8IPH1_9BACL</name>
<feature type="transmembrane region" description="Helical" evidence="1">
    <location>
        <begin position="15"/>
        <end position="37"/>
    </location>
</feature>
<dbReference type="AlphaFoldDB" id="A0A7W8IPH1"/>